<proteinExistence type="predicted"/>
<dbReference type="EnsemblPlants" id="Ma04_t12580.1">
    <property type="protein sequence ID" value="Ma04_p12580.1"/>
    <property type="gene ID" value="Ma04_g12580"/>
</dbReference>
<name>A0A804IP01_MUSAM</name>
<dbReference type="AlphaFoldDB" id="A0A804IP01"/>
<keyword evidence="4" id="KW-1185">Reference proteome</keyword>
<feature type="domain" description="Proteasomal ATPase second OB" evidence="1">
    <location>
        <begin position="3"/>
        <end position="39"/>
    </location>
</feature>
<reference evidence="2" key="1">
    <citation type="submission" date="2021-03" db="EMBL/GenBank/DDBJ databases">
        <authorList>
            <consortium name="Genoscope - CEA"/>
            <person name="William W."/>
        </authorList>
    </citation>
    <scope>NUCLEOTIDE SEQUENCE</scope>
    <source>
        <strain evidence="2">Doubled-haploid Pahang</strain>
    </source>
</reference>
<dbReference type="InterPro" id="IPR012340">
    <property type="entry name" value="NA-bd_OB-fold"/>
</dbReference>
<dbReference type="InterPro" id="IPR032501">
    <property type="entry name" value="Prot_ATP_ID_OB_2nd"/>
</dbReference>
<sequence length="72" mass="8206">MSIGNLEELIDENLAIVSSSVGMEYYVRILSFVDKDQLELKFVILMHNKVCFASLMILVWSHDLGLVKIFSV</sequence>
<accession>A0A804IP01</accession>
<protein>
    <submittedName>
        <fullName evidence="2">(wild Malaysian banana) hypothetical protein</fullName>
    </submittedName>
</protein>
<dbReference type="InParanoid" id="A0A804IP01"/>
<dbReference type="Proteomes" id="UP000012960">
    <property type="component" value="Unplaced"/>
</dbReference>
<organism evidence="3 4">
    <name type="scientific">Musa acuminata subsp. malaccensis</name>
    <name type="common">Wild banana</name>
    <name type="synonym">Musa malaccensis</name>
    <dbReference type="NCBI Taxonomy" id="214687"/>
    <lineage>
        <taxon>Eukaryota</taxon>
        <taxon>Viridiplantae</taxon>
        <taxon>Streptophyta</taxon>
        <taxon>Embryophyta</taxon>
        <taxon>Tracheophyta</taxon>
        <taxon>Spermatophyta</taxon>
        <taxon>Magnoliopsida</taxon>
        <taxon>Liliopsida</taxon>
        <taxon>Zingiberales</taxon>
        <taxon>Musaceae</taxon>
        <taxon>Musa</taxon>
    </lineage>
</organism>
<evidence type="ECO:0000313" key="2">
    <source>
        <dbReference type="EMBL" id="CAG1860419.1"/>
    </source>
</evidence>
<evidence type="ECO:0000313" key="3">
    <source>
        <dbReference type="EnsemblPlants" id="Ma04_p12580.1"/>
    </source>
</evidence>
<evidence type="ECO:0000313" key="4">
    <source>
        <dbReference type="Proteomes" id="UP000012960"/>
    </source>
</evidence>
<dbReference type="Gramene" id="Ma04_t12580.1">
    <property type="protein sequence ID" value="Ma04_p12580.1"/>
    <property type="gene ID" value="Ma04_g12580"/>
</dbReference>
<gene>
    <name evidence="2" type="ORF">GSMUA_97230.1</name>
</gene>
<dbReference type="Gene3D" id="2.40.50.140">
    <property type="entry name" value="Nucleic acid-binding proteins"/>
    <property type="match status" value="1"/>
</dbReference>
<dbReference type="EMBL" id="HG996466">
    <property type="protein sequence ID" value="CAG1860419.1"/>
    <property type="molecule type" value="Genomic_DNA"/>
</dbReference>
<reference evidence="3" key="2">
    <citation type="submission" date="2021-05" db="UniProtKB">
        <authorList>
            <consortium name="EnsemblPlants"/>
        </authorList>
    </citation>
    <scope>IDENTIFICATION</scope>
    <source>
        <strain evidence="3">subsp. malaccensis</strain>
    </source>
</reference>
<dbReference type="Pfam" id="PF16450">
    <property type="entry name" value="Prot_ATP_ID_OB_C"/>
    <property type="match status" value="1"/>
</dbReference>
<evidence type="ECO:0000259" key="1">
    <source>
        <dbReference type="Pfam" id="PF16450"/>
    </source>
</evidence>